<dbReference type="Proteomes" id="UP001161916">
    <property type="component" value="Unassembled WGS sequence"/>
</dbReference>
<dbReference type="EMBL" id="JAOPMH010000007">
    <property type="protein sequence ID" value="MDH7890243.1"/>
    <property type="molecule type" value="Genomic_DNA"/>
</dbReference>
<sequence length="394" mass="41647">MDDTLLLWVDVETTGLDPSHGAILEIGMRWTDTRLDRLDGGFSTPVAYAGPVDGFIERMHGPNGLLAAWARPGAPTSDEAARLARAYVASRLSDGVRVLAAGASVRFDRDWLDTRMPGVLSGVHHRSLDVSALDEAAHMWAPLTWAARPERTTDHRVDSRLDDELRLAAYYRDAFRGGGVCGLGCGACWPAWAVGSSPPRAARCGCGCSCSARPSPWPRTWWPCGGSPRTGRGRSSVSCSSPWRACSCSGAAGVACMRCAPPATRTGSPNRIGRGSPSVRPGTGRVAAEPAAQSSEPADLLLEFADAFPSVLDGQGDVVLVPGAAQERHVGAVGQFAPFVLASRPLVVAQRGRVVRVPAEPLGLLGFGALVDGLADRGGAQRVRLYFVKSVFRV</sequence>
<reference evidence="2" key="2">
    <citation type="journal article" date="2023" name="Gut Microbes">
        <title>Characterization of Bifidobacterium kashiwanohense that utilizes both milk- and plant-derived oligosaccharides.</title>
        <authorList>
            <person name="Orihara K."/>
            <person name="Yahagi K."/>
            <person name="Saito Y."/>
            <person name="Watanabe Y."/>
            <person name="Sasai T."/>
            <person name="Hara T."/>
            <person name="Tsukuda N."/>
            <person name="Oki K."/>
            <person name="Fujimoto J."/>
            <person name="Matsuki T."/>
        </authorList>
    </citation>
    <scope>NUCLEOTIDE SEQUENCE</scope>
    <source>
        <strain evidence="2">YIT 13062</strain>
    </source>
</reference>
<dbReference type="SUPFAM" id="SSF53098">
    <property type="entry name" value="Ribonuclease H-like"/>
    <property type="match status" value="1"/>
</dbReference>
<gene>
    <name evidence="2" type="ORF">OB951_06495</name>
</gene>
<feature type="region of interest" description="Disordered" evidence="1">
    <location>
        <begin position="267"/>
        <end position="293"/>
    </location>
</feature>
<dbReference type="GO" id="GO:0003676">
    <property type="term" value="F:nucleic acid binding"/>
    <property type="evidence" value="ECO:0007669"/>
    <property type="project" value="InterPro"/>
</dbReference>
<evidence type="ECO:0000313" key="3">
    <source>
        <dbReference type="Proteomes" id="UP001161916"/>
    </source>
</evidence>
<protein>
    <recommendedName>
        <fullName evidence="4">Exonuclease domain-containing protein</fullName>
    </recommendedName>
</protein>
<dbReference type="Gene3D" id="3.30.420.10">
    <property type="entry name" value="Ribonuclease H-like superfamily/Ribonuclease H"/>
    <property type="match status" value="1"/>
</dbReference>
<proteinExistence type="predicted"/>
<organism evidence="2 3">
    <name type="scientific">Bifidobacterium catenulatum subsp. kashiwanohense</name>
    <dbReference type="NCBI Taxonomy" id="630129"/>
    <lineage>
        <taxon>Bacteria</taxon>
        <taxon>Bacillati</taxon>
        <taxon>Actinomycetota</taxon>
        <taxon>Actinomycetes</taxon>
        <taxon>Bifidobacteriales</taxon>
        <taxon>Bifidobacteriaceae</taxon>
        <taxon>Bifidobacterium</taxon>
    </lineage>
</organism>
<dbReference type="InterPro" id="IPR012337">
    <property type="entry name" value="RNaseH-like_sf"/>
</dbReference>
<evidence type="ECO:0008006" key="4">
    <source>
        <dbReference type="Google" id="ProtNLM"/>
    </source>
</evidence>
<dbReference type="AlphaFoldDB" id="A0AA43P710"/>
<evidence type="ECO:0000256" key="1">
    <source>
        <dbReference type="SAM" id="MobiDB-lite"/>
    </source>
</evidence>
<reference evidence="2" key="1">
    <citation type="submission" date="2022-09" db="EMBL/GenBank/DDBJ databases">
        <authorList>
            <person name="Orihara K."/>
        </authorList>
    </citation>
    <scope>NUCLEOTIDE SEQUENCE</scope>
    <source>
        <strain evidence="2">YIT 13062</strain>
    </source>
</reference>
<accession>A0AA43P710</accession>
<comment type="caution">
    <text evidence="2">The sequence shown here is derived from an EMBL/GenBank/DDBJ whole genome shotgun (WGS) entry which is preliminary data.</text>
</comment>
<dbReference type="InterPro" id="IPR036397">
    <property type="entry name" value="RNaseH_sf"/>
</dbReference>
<dbReference type="RefSeq" id="WP_281105856.1">
    <property type="nucleotide sequence ID" value="NZ_JAOPMH010000007.1"/>
</dbReference>
<evidence type="ECO:0000313" key="2">
    <source>
        <dbReference type="EMBL" id="MDH7890243.1"/>
    </source>
</evidence>
<name>A0AA43P710_9BIFI</name>